<dbReference type="PANTHER" id="PTHR40704">
    <property type="entry name" value="TRANSCRIPTION ELONGATION FACTOR SPT4"/>
    <property type="match status" value="1"/>
</dbReference>
<evidence type="ECO:0000256" key="1">
    <source>
        <dbReference type="ARBA" id="ARBA00023163"/>
    </source>
</evidence>
<dbReference type="InterPro" id="IPR007178">
    <property type="entry name" value="Spt4_arch"/>
</dbReference>
<keyword evidence="2" id="KW-0805">Transcription regulation</keyword>
<dbReference type="HAMAP" id="MF_00949">
    <property type="entry name" value="Spt4_arch"/>
    <property type="match status" value="1"/>
</dbReference>
<dbReference type="AlphaFoldDB" id="A0A8T4C5U0"/>
<dbReference type="Proteomes" id="UP000774699">
    <property type="component" value="Unassembled WGS sequence"/>
</dbReference>
<evidence type="ECO:0000313" key="4">
    <source>
        <dbReference type="EMBL" id="MBM3281892.1"/>
    </source>
</evidence>
<reference evidence="4" key="1">
    <citation type="submission" date="2019-03" db="EMBL/GenBank/DDBJ databases">
        <title>Lake Tanganyika Metagenome-Assembled Genomes (MAGs).</title>
        <authorList>
            <person name="Tran P."/>
        </authorList>
    </citation>
    <scope>NUCLEOTIDE SEQUENCE</scope>
    <source>
        <strain evidence="4">M_DeepCast_50m_m2_156</strain>
    </source>
</reference>
<dbReference type="GO" id="GO:0006355">
    <property type="term" value="P:regulation of DNA-templated transcription"/>
    <property type="evidence" value="ECO:0007669"/>
    <property type="project" value="UniProtKB-UniRule"/>
</dbReference>
<evidence type="ECO:0000259" key="3">
    <source>
        <dbReference type="SMART" id="SM01389"/>
    </source>
</evidence>
<sequence length="64" mass="7126">MSKEKACRTCHKLSEDVKECPVCKGTDLTTFWSGFSLVVNAEKSEVAQKMGVKTNGKYALRLSR</sequence>
<dbReference type="NCBIfam" id="NF041664">
    <property type="entry name" value="RNAP_arch_Epp"/>
    <property type="match status" value="1"/>
</dbReference>
<accession>A0A8T4C5U0</accession>
<dbReference type="PANTHER" id="PTHR40704:SF1">
    <property type="entry name" value="TRANSCRIPTION ELONGATION FACTOR SPT4"/>
    <property type="match status" value="1"/>
</dbReference>
<keyword evidence="1 2" id="KW-0804">Transcription</keyword>
<comment type="similarity">
    <text evidence="2">Belongs to the archaeal Spt4 family.</text>
</comment>
<dbReference type="Pfam" id="PF06093">
    <property type="entry name" value="Spt4"/>
    <property type="match status" value="1"/>
</dbReference>
<dbReference type="SUPFAM" id="SSF63393">
    <property type="entry name" value="RNA polymerase subunits"/>
    <property type="match status" value="1"/>
</dbReference>
<dbReference type="EMBL" id="VGJJ01000003">
    <property type="protein sequence ID" value="MBM3281892.1"/>
    <property type="molecule type" value="Genomic_DNA"/>
</dbReference>
<dbReference type="InterPro" id="IPR038589">
    <property type="entry name" value="Spt4_dom_sf"/>
</dbReference>
<keyword evidence="2" id="KW-0479">Metal-binding</keyword>
<feature type="binding site" evidence="2">
    <location>
        <position position="20"/>
    </location>
    <ligand>
        <name>Zn(2+)</name>
        <dbReference type="ChEBI" id="CHEBI:29105"/>
    </ligand>
</feature>
<organism evidence="4 5">
    <name type="scientific">Candidatus Iainarchaeum sp</name>
    <dbReference type="NCBI Taxonomy" id="3101447"/>
    <lineage>
        <taxon>Archaea</taxon>
        <taxon>Candidatus Iainarchaeota</taxon>
        <taxon>Candidatus Iainarchaeia</taxon>
        <taxon>Candidatus Iainarchaeales</taxon>
        <taxon>Candidatus Iainarchaeaceae</taxon>
        <taxon>Candidatus Iainarchaeum</taxon>
    </lineage>
</organism>
<dbReference type="GO" id="GO:0008270">
    <property type="term" value="F:zinc ion binding"/>
    <property type="evidence" value="ECO:0007669"/>
    <property type="project" value="UniProtKB-UniRule"/>
</dbReference>
<keyword evidence="2" id="KW-0862">Zinc</keyword>
<feature type="binding site" evidence="2">
    <location>
        <position position="7"/>
    </location>
    <ligand>
        <name>Zn(2+)</name>
        <dbReference type="ChEBI" id="CHEBI:29105"/>
    </ligand>
</feature>
<feature type="binding site" evidence="2">
    <location>
        <position position="23"/>
    </location>
    <ligand>
        <name>Zn(2+)</name>
        <dbReference type="ChEBI" id="CHEBI:29105"/>
    </ligand>
</feature>
<comment type="subunit">
    <text evidence="2">Heterodimer composed of Spt4 and Spt5.</text>
</comment>
<evidence type="ECO:0000256" key="2">
    <source>
        <dbReference type="HAMAP-Rule" id="MF_00949"/>
    </source>
</evidence>
<proteinExistence type="inferred from homology"/>
<dbReference type="GO" id="GO:0000428">
    <property type="term" value="C:DNA-directed RNA polymerase complex"/>
    <property type="evidence" value="ECO:0007669"/>
    <property type="project" value="UniProtKB-KW"/>
</dbReference>
<evidence type="ECO:0000313" key="5">
    <source>
        <dbReference type="Proteomes" id="UP000774699"/>
    </source>
</evidence>
<dbReference type="InterPro" id="IPR022800">
    <property type="entry name" value="Spt4/RpoE2_Znf"/>
</dbReference>
<keyword evidence="4" id="KW-0240">DNA-directed RNA polymerase</keyword>
<feature type="domain" description="Spt4/RpoE2 zinc finger" evidence="3">
    <location>
        <begin position="4"/>
        <end position="63"/>
    </location>
</feature>
<dbReference type="InterPro" id="IPR029040">
    <property type="entry name" value="RPABC4/Spt4"/>
</dbReference>
<feature type="binding site" evidence="2">
    <location>
        <position position="10"/>
    </location>
    <ligand>
        <name>Zn(2+)</name>
        <dbReference type="ChEBI" id="CHEBI:29105"/>
    </ligand>
</feature>
<name>A0A8T4C5U0_9ARCH</name>
<dbReference type="SMART" id="SM01389">
    <property type="entry name" value="Spt4"/>
    <property type="match status" value="1"/>
</dbReference>
<gene>
    <name evidence="2" type="primary">spt4</name>
    <name evidence="4" type="ORF">FJY86_00940</name>
</gene>
<protein>
    <recommendedName>
        <fullName evidence="2">Transcription elongation factor Spt4</fullName>
    </recommendedName>
</protein>
<dbReference type="Gene3D" id="2.20.28.90">
    <property type="match status" value="1"/>
</dbReference>
<comment type="function">
    <text evidence="2">Stimulates transcription elongation.</text>
</comment>
<comment type="caution">
    <text evidence="4">The sequence shown here is derived from an EMBL/GenBank/DDBJ whole genome shotgun (WGS) entry which is preliminary data.</text>
</comment>